<evidence type="ECO:0008006" key="11">
    <source>
        <dbReference type="Google" id="ProtNLM"/>
    </source>
</evidence>
<comment type="subcellular location">
    <subcellularLocation>
        <location evidence="1">Nucleus</location>
    </subcellularLocation>
</comment>
<evidence type="ECO:0000313" key="10">
    <source>
        <dbReference type="EMBL" id="ABR18449.1"/>
    </source>
</evidence>
<dbReference type="PANTHER" id="PTHR12585:SF69">
    <property type="entry name" value="FI11703P"/>
    <property type="match status" value="1"/>
</dbReference>
<evidence type="ECO:0000259" key="9">
    <source>
        <dbReference type="Pfam" id="PF04825"/>
    </source>
</evidence>
<keyword evidence="3" id="KW-0498">Mitosis</keyword>
<evidence type="ECO:0000256" key="3">
    <source>
        <dbReference type="ARBA" id="ARBA00022776"/>
    </source>
</evidence>
<dbReference type="InterPro" id="IPR039781">
    <property type="entry name" value="Rad21/Rec8-like"/>
</dbReference>
<evidence type="ECO:0000256" key="4">
    <source>
        <dbReference type="ARBA" id="ARBA00022829"/>
    </source>
</evidence>
<evidence type="ECO:0000259" key="8">
    <source>
        <dbReference type="Pfam" id="PF04824"/>
    </source>
</evidence>
<feature type="region of interest" description="Disordered" evidence="7">
    <location>
        <begin position="239"/>
        <end position="269"/>
    </location>
</feature>
<reference evidence="10" key="1">
    <citation type="submission" date="2007-06" db="EMBL/GenBank/DDBJ databases">
        <title>Full length cDNA sequences from Sitka Spruce (Picea sitchensis).</title>
        <authorList>
            <person name="Ralph S.G."/>
            <person name="Chun H.E."/>
            <person name="Liao N."/>
            <person name="Ali J."/>
            <person name="Reid K."/>
            <person name="Kolosova N."/>
            <person name="Cooper N."/>
            <person name="Cullis C."/>
            <person name="Jancsik S."/>
            <person name="Moore R."/>
            <person name="Mayo M."/>
            <person name="Wagner S."/>
            <person name="Holt R.A."/>
            <person name="Jones S.J.M."/>
            <person name="Marra M.A."/>
            <person name="Ritland C.E."/>
            <person name="Ritland K."/>
            <person name="Bohlmann J."/>
        </authorList>
    </citation>
    <scope>NUCLEOTIDE SEQUENCE</scope>
    <source>
        <tissue evidence="10">Bark</tissue>
    </source>
</reference>
<keyword evidence="3" id="KW-0131">Cell cycle</keyword>
<dbReference type="AlphaFoldDB" id="B8LS19"/>
<dbReference type="InterPro" id="IPR006909">
    <property type="entry name" value="Rad21/Rec8_C_eu"/>
</dbReference>
<evidence type="ECO:0000256" key="7">
    <source>
        <dbReference type="SAM" id="MobiDB-lite"/>
    </source>
</evidence>
<dbReference type="GO" id="GO:0003682">
    <property type="term" value="F:chromatin binding"/>
    <property type="evidence" value="ECO:0007669"/>
    <property type="project" value="TreeGrafter"/>
</dbReference>
<dbReference type="InterPro" id="IPR023093">
    <property type="entry name" value="ScpA-like_C"/>
</dbReference>
<organism evidence="10">
    <name type="scientific">Picea sitchensis</name>
    <name type="common">Sitka spruce</name>
    <name type="synonym">Pinus sitchensis</name>
    <dbReference type="NCBI Taxonomy" id="3332"/>
    <lineage>
        <taxon>Eukaryota</taxon>
        <taxon>Viridiplantae</taxon>
        <taxon>Streptophyta</taxon>
        <taxon>Embryophyta</taxon>
        <taxon>Tracheophyta</taxon>
        <taxon>Spermatophyta</taxon>
        <taxon>Pinopsida</taxon>
        <taxon>Pinidae</taxon>
        <taxon>Conifers I</taxon>
        <taxon>Pinales</taxon>
        <taxon>Pinaceae</taxon>
        <taxon>Picea</taxon>
    </lineage>
</organism>
<dbReference type="Gene3D" id="1.10.10.580">
    <property type="entry name" value="Structural maintenance of chromosome 1. Chain E"/>
    <property type="match status" value="1"/>
</dbReference>
<name>B8LS19_PICSI</name>
<dbReference type="InterPro" id="IPR036390">
    <property type="entry name" value="WH_DNA-bd_sf"/>
</dbReference>
<accession>B8LS19</accession>
<dbReference type="GO" id="GO:0005634">
    <property type="term" value="C:nucleus"/>
    <property type="evidence" value="ECO:0007669"/>
    <property type="project" value="UniProtKB-SubCell"/>
</dbReference>
<proteinExistence type="evidence at transcript level"/>
<dbReference type="SUPFAM" id="SSF46785">
    <property type="entry name" value="Winged helix' DNA-binding domain"/>
    <property type="match status" value="1"/>
</dbReference>
<feature type="domain" description="Rad21/Rec8-like protein N-terminal" evidence="9">
    <location>
        <begin position="1"/>
        <end position="81"/>
    </location>
</feature>
<comment type="subunit">
    <text evidence="6">Component of the cohesin complex.</text>
</comment>
<dbReference type="Pfam" id="PF04825">
    <property type="entry name" value="Rad21_Rec8_N"/>
    <property type="match status" value="1"/>
</dbReference>
<feature type="compositionally biased region" description="Basic and acidic residues" evidence="7">
    <location>
        <begin position="248"/>
        <end position="262"/>
    </location>
</feature>
<dbReference type="GO" id="GO:0007062">
    <property type="term" value="P:sister chromatid cohesion"/>
    <property type="evidence" value="ECO:0007669"/>
    <property type="project" value="InterPro"/>
</dbReference>
<comment type="similarity">
    <text evidence="2">Belongs to the rad21 family.</text>
</comment>
<evidence type="ECO:0000256" key="2">
    <source>
        <dbReference type="ARBA" id="ARBA00009870"/>
    </source>
</evidence>
<evidence type="ECO:0000256" key="5">
    <source>
        <dbReference type="ARBA" id="ARBA00023242"/>
    </source>
</evidence>
<evidence type="ECO:0000256" key="1">
    <source>
        <dbReference type="ARBA" id="ARBA00004123"/>
    </source>
</evidence>
<dbReference type="FunFam" id="1.10.10.580:FF:000002">
    <property type="entry name" value="Sister chromatid cohesion 1 protein 4"/>
    <property type="match status" value="1"/>
</dbReference>
<dbReference type="GO" id="GO:1990414">
    <property type="term" value="P:replication-born double-strand break repair via sister chromatid exchange"/>
    <property type="evidence" value="ECO:0007669"/>
    <property type="project" value="TreeGrafter"/>
</dbReference>
<dbReference type="PANTHER" id="PTHR12585">
    <property type="entry name" value="SCC1 / RAD21 FAMILY MEMBER"/>
    <property type="match status" value="1"/>
</dbReference>
<evidence type="ECO:0000256" key="6">
    <source>
        <dbReference type="ARBA" id="ARBA00064543"/>
    </source>
</evidence>
<feature type="domain" description="Rad21/Rec8-like protein C-terminal eukaryotic" evidence="8">
    <location>
        <begin position="297"/>
        <end position="349"/>
    </location>
</feature>
<dbReference type="InterPro" id="IPR006910">
    <property type="entry name" value="Rad21_Rec8_N"/>
</dbReference>
<keyword evidence="5" id="KW-0539">Nucleus</keyword>
<dbReference type="Pfam" id="PF04824">
    <property type="entry name" value="Rad21_Rec8"/>
    <property type="match status" value="1"/>
</dbReference>
<dbReference type="EMBL" id="EF678721">
    <property type="protein sequence ID" value="ABR18449.1"/>
    <property type="molecule type" value="mRNA"/>
</dbReference>
<dbReference type="GO" id="GO:0007059">
    <property type="term" value="P:chromosome segregation"/>
    <property type="evidence" value="ECO:0007669"/>
    <property type="project" value="UniProtKB-KW"/>
</dbReference>
<keyword evidence="4" id="KW-0159">Chromosome partition</keyword>
<protein>
    <recommendedName>
        <fullName evidence="11">Rad21/Rec8-like protein N-terminal domain-containing protein</fullName>
    </recommendedName>
</protein>
<keyword evidence="3" id="KW-0132">Cell division</keyword>
<sequence length="355" mass="39425">MFYSQFILAKKGPLGTIWIAAHLERKLRKNQVADTDIGVSVDSILFPEVPIALRLSSHLLLGVVRIYSRKVNYLFNDCSETPGTSVQDAAPQITKQHEQVLMYESSTEMVCDGAVMSGAVVSEGREDCSGPHHEVIHNVALGKIVETPGTSVQDVVPEITKQHQHVVMYESSAEMDCDGAVMSGAVSSEGREDCSGCHHEVIHDVPQEDEAMRGSTANDNDVNDKIDFLGDAKVTECLGGDDDGQDEFEGKNNAHDAEKDQTQDNSGWSARTRAVSRYLKTVFEGMDQNSKKPQEENQLKLGLDRLLVGKTRKEAARMFFETLVLKTRDYVHVEQKDSFDDISLFPRTKLMKTNF</sequence>
<dbReference type="GO" id="GO:0008278">
    <property type="term" value="C:cohesin complex"/>
    <property type="evidence" value="ECO:0007669"/>
    <property type="project" value="InterPro"/>
</dbReference>